<organism evidence="1 2">
    <name type="scientific">Anguilla anguilla</name>
    <name type="common">European freshwater eel</name>
    <name type="synonym">Muraena anguilla</name>
    <dbReference type="NCBI Taxonomy" id="7936"/>
    <lineage>
        <taxon>Eukaryota</taxon>
        <taxon>Metazoa</taxon>
        <taxon>Chordata</taxon>
        <taxon>Craniata</taxon>
        <taxon>Vertebrata</taxon>
        <taxon>Euteleostomi</taxon>
        <taxon>Actinopterygii</taxon>
        <taxon>Neopterygii</taxon>
        <taxon>Teleostei</taxon>
        <taxon>Anguilliformes</taxon>
        <taxon>Anguillidae</taxon>
        <taxon>Anguilla</taxon>
    </lineage>
</organism>
<reference evidence="1" key="1">
    <citation type="submission" date="2021-01" db="EMBL/GenBank/DDBJ databases">
        <title>A chromosome-scale assembly of European eel, Anguilla anguilla.</title>
        <authorList>
            <person name="Henkel C."/>
            <person name="Jong-Raadsen S.A."/>
            <person name="Dufour S."/>
            <person name="Weltzien F.-A."/>
            <person name="Palstra A.P."/>
            <person name="Pelster B."/>
            <person name="Spaink H.P."/>
            <person name="Van Den Thillart G.E."/>
            <person name="Jansen H."/>
            <person name="Zahm M."/>
            <person name="Klopp C."/>
            <person name="Cedric C."/>
            <person name="Louis A."/>
            <person name="Berthelot C."/>
            <person name="Parey E."/>
            <person name="Roest Crollius H."/>
            <person name="Montfort J."/>
            <person name="Robinson-Rechavi M."/>
            <person name="Bucao C."/>
            <person name="Bouchez O."/>
            <person name="Gislard M."/>
            <person name="Lluch J."/>
            <person name="Milhes M."/>
            <person name="Lampietro C."/>
            <person name="Lopez Roques C."/>
            <person name="Donnadieu C."/>
            <person name="Braasch I."/>
            <person name="Desvignes T."/>
            <person name="Postlethwait J."/>
            <person name="Bobe J."/>
            <person name="Guiguen Y."/>
            <person name="Dirks R."/>
        </authorList>
    </citation>
    <scope>NUCLEOTIDE SEQUENCE</scope>
    <source>
        <strain evidence="1">Tag_6206</strain>
        <tissue evidence="1">Liver</tissue>
    </source>
</reference>
<evidence type="ECO:0000313" key="2">
    <source>
        <dbReference type="Proteomes" id="UP001044222"/>
    </source>
</evidence>
<proteinExistence type="predicted"/>
<evidence type="ECO:0000313" key="1">
    <source>
        <dbReference type="EMBL" id="KAG5853535.1"/>
    </source>
</evidence>
<dbReference type="PANTHER" id="PTHR22605:SF16">
    <property type="entry name" value="E3 UBIQUITIN-PROTEIN LIGASE RNF213"/>
    <property type="match status" value="1"/>
</dbReference>
<dbReference type="GO" id="GO:0004842">
    <property type="term" value="F:ubiquitin-protein transferase activity"/>
    <property type="evidence" value="ECO:0007669"/>
    <property type="project" value="InterPro"/>
</dbReference>
<comment type="caution">
    <text evidence="1">The sequence shown here is derived from an EMBL/GenBank/DDBJ whole genome shotgun (WGS) entry which is preliminary data.</text>
</comment>
<accession>A0A9D3MRN2</accession>
<keyword evidence="2" id="KW-1185">Reference proteome</keyword>
<dbReference type="InterPro" id="IPR031248">
    <property type="entry name" value="RNF213"/>
</dbReference>
<name>A0A9D3MRN2_ANGAN</name>
<dbReference type="GO" id="GO:0016887">
    <property type="term" value="F:ATP hydrolysis activity"/>
    <property type="evidence" value="ECO:0007669"/>
    <property type="project" value="InterPro"/>
</dbReference>
<protein>
    <submittedName>
        <fullName evidence="1">Uncharacterized protein</fullName>
    </submittedName>
</protein>
<dbReference type="EMBL" id="JAFIRN010000002">
    <property type="protein sequence ID" value="KAG5853535.1"/>
    <property type="molecule type" value="Genomic_DNA"/>
</dbReference>
<gene>
    <name evidence="1" type="ORF">ANANG_G00027010</name>
</gene>
<dbReference type="Proteomes" id="UP001044222">
    <property type="component" value="Unassembled WGS sequence"/>
</dbReference>
<dbReference type="AlphaFoldDB" id="A0A9D3MRN2"/>
<dbReference type="PANTHER" id="PTHR22605">
    <property type="entry name" value="RZ-TYPE DOMAIN-CONTAINING PROTEIN"/>
    <property type="match status" value="1"/>
</dbReference>
<sequence length="224" mass="25512">MTHPPQIPQSLQQETSTDSITVCFHAILSKDFKLDPQNDLVFMVPGPPLGNWNDVIKMEATKHLGEHGYLVQGQIRISRMIVGVPIPYKYAVYKAREAGHERQYEHIYKMDAKGIVNRCLQVMNLQTQQGEWHQYDDIIWAEPGRGVMTRLRSFIGFNEGRDIARGRHLAGKVMLEMIFDLLRSWSAVNVENFLIHLDQFFAVNCSSLSLKEIGEQCGNLLGTA</sequence>